<dbReference type="AlphaFoldDB" id="A0AAW1ITQ7"/>
<gene>
    <name evidence="2" type="ORF">QE152_g34772</name>
</gene>
<evidence type="ECO:0000313" key="3">
    <source>
        <dbReference type="Proteomes" id="UP001458880"/>
    </source>
</evidence>
<name>A0AAW1ITQ7_POPJA</name>
<dbReference type="Proteomes" id="UP001458880">
    <property type="component" value="Unassembled WGS sequence"/>
</dbReference>
<evidence type="ECO:0000256" key="1">
    <source>
        <dbReference type="SAM" id="Coils"/>
    </source>
</evidence>
<protein>
    <submittedName>
        <fullName evidence="2">Uncharacterized protein</fullName>
    </submittedName>
</protein>
<comment type="caution">
    <text evidence="2">The sequence shown here is derived from an EMBL/GenBank/DDBJ whole genome shotgun (WGS) entry which is preliminary data.</text>
</comment>
<feature type="coiled-coil region" evidence="1">
    <location>
        <begin position="145"/>
        <end position="212"/>
    </location>
</feature>
<proteinExistence type="predicted"/>
<keyword evidence="3" id="KW-1185">Reference proteome</keyword>
<sequence length="227" mass="25959">MSFSFSAERIDEKIHRRTTVRMGIRVIQRAFAPPSPYVYSPGAAIPSSKDRYKQKITLFGSQTAPMEGTEARLIKQNISNSEEVRLTMNRVYDNGNTGLNSRKPSIVPRVEKKMQDLADRVDGYIEDAILNDRTPTHIVHKDVSKENLQNDNDCEENKKNELMEANHEENIEKKEAKIDNDCEENKKNELMEANHEENIEKKEAKIERKESILSIGEVSNVVACIVK</sequence>
<keyword evidence="1" id="KW-0175">Coiled coil</keyword>
<evidence type="ECO:0000313" key="2">
    <source>
        <dbReference type="EMBL" id="KAK9692971.1"/>
    </source>
</evidence>
<reference evidence="2 3" key="1">
    <citation type="journal article" date="2024" name="BMC Genomics">
        <title>De novo assembly and annotation of Popillia japonica's genome with initial clues to its potential as an invasive pest.</title>
        <authorList>
            <person name="Cucini C."/>
            <person name="Boschi S."/>
            <person name="Funari R."/>
            <person name="Cardaioli E."/>
            <person name="Iannotti N."/>
            <person name="Marturano G."/>
            <person name="Paoli F."/>
            <person name="Bruttini M."/>
            <person name="Carapelli A."/>
            <person name="Frati F."/>
            <person name="Nardi F."/>
        </authorList>
    </citation>
    <scope>NUCLEOTIDE SEQUENCE [LARGE SCALE GENOMIC DNA]</scope>
    <source>
        <strain evidence="2">DMR45628</strain>
    </source>
</reference>
<organism evidence="2 3">
    <name type="scientific">Popillia japonica</name>
    <name type="common">Japanese beetle</name>
    <dbReference type="NCBI Taxonomy" id="7064"/>
    <lineage>
        <taxon>Eukaryota</taxon>
        <taxon>Metazoa</taxon>
        <taxon>Ecdysozoa</taxon>
        <taxon>Arthropoda</taxon>
        <taxon>Hexapoda</taxon>
        <taxon>Insecta</taxon>
        <taxon>Pterygota</taxon>
        <taxon>Neoptera</taxon>
        <taxon>Endopterygota</taxon>
        <taxon>Coleoptera</taxon>
        <taxon>Polyphaga</taxon>
        <taxon>Scarabaeiformia</taxon>
        <taxon>Scarabaeidae</taxon>
        <taxon>Rutelinae</taxon>
        <taxon>Popillia</taxon>
    </lineage>
</organism>
<dbReference type="EMBL" id="JASPKY010000558">
    <property type="protein sequence ID" value="KAK9692971.1"/>
    <property type="molecule type" value="Genomic_DNA"/>
</dbReference>
<accession>A0AAW1ITQ7</accession>